<gene>
    <name evidence="1" type="ORF">J2T10_001963</name>
</gene>
<name>A0ABT9TP32_PAENI</name>
<sequence>MSELHINALLTRTGVNMGDHAQDVTSAVVLDPDMTVRELCEKHLMKRSWAGVQQPDLITPDAEKYLTIRLAADEA</sequence>
<dbReference type="Proteomes" id="UP001244563">
    <property type="component" value="Unassembled WGS sequence"/>
</dbReference>
<evidence type="ECO:0000313" key="2">
    <source>
        <dbReference type="Proteomes" id="UP001244563"/>
    </source>
</evidence>
<evidence type="ECO:0000313" key="1">
    <source>
        <dbReference type="EMBL" id="MDQ0102317.1"/>
    </source>
</evidence>
<dbReference type="EMBL" id="JAUSSW010000004">
    <property type="protein sequence ID" value="MDQ0102317.1"/>
    <property type="molecule type" value="Genomic_DNA"/>
</dbReference>
<dbReference type="RefSeq" id="WP_306877963.1">
    <property type="nucleotide sequence ID" value="NZ_JAUSSW010000004.1"/>
</dbReference>
<reference evidence="1 2" key="1">
    <citation type="submission" date="2023-07" db="EMBL/GenBank/DDBJ databases">
        <title>Sorghum-associated microbial communities from plants grown in Nebraska, USA.</title>
        <authorList>
            <person name="Schachtman D."/>
        </authorList>
    </citation>
    <scope>NUCLEOTIDE SEQUENCE [LARGE SCALE GENOMIC DNA]</scope>
    <source>
        <strain evidence="1 2">CC523</strain>
    </source>
</reference>
<keyword evidence="2" id="KW-1185">Reference proteome</keyword>
<accession>A0ABT9TP32</accession>
<protein>
    <submittedName>
        <fullName evidence="1">Uncharacterized protein</fullName>
    </submittedName>
</protein>
<proteinExistence type="predicted"/>
<organism evidence="1 2">
    <name type="scientific">Paenarthrobacter nicotinovorans</name>
    <name type="common">Arthrobacter nicotinovorans</name>
    <dbReference type="NCBI Taxonomy" id="29320"/>
    <lineage>
        <taxon>Bacteria</taxon>
        <taxon>Bacillati</taxon>
        <taxon>Actinomycetota</taxon>
        <taxon>Actinomycetes</taxon>
        <taxon>Micrococcales</taxon>
        <taxon>Micrococcaceae</taxon>
        <taxon>Paenarthrobacter</taxon>
    </lineage>
</organism>
<comment type="caution">
    <text evidence="1">The sequence shown here is derived from an EMBL/GenBank/DDBJ whole genome shotgun (WGS) entry which is preliminary data.</text>
</comment>